<dbReference type="PANTHER" id="PTHR30024">
    <property type="entry name" value="ALIPHATIC SULFONATES-BINDING PROTEIN-RELATED"/>
    <property type="match status" value="1"/>
</dbReference>
<gene>
    <name evidence="6" type="ORF">XYCOK13_27800</name>
</gene>
<feature type="region of interest" description="Disordered" evidence="4">
    <location>
        <begin position="28"/>
        <end position="49"/>
    </location>
</feature>
<name>A0A8J4H5C1_9BACL</name>
<evidence type="ECO:0000256" key="1">
    <source>
        <dbReference type="ARBA" id="ARBA00004418"/>
    </source>
</evidence>
<sequence>MLTRKKVSVALVLILAMLAAAACGSSGGSPSPGTSASGNDPSGEGAQEVAAEPDKVRFAYFPAFHTMVVFVAEQGGFFEKQNIEVDMIYTDRGSLQTQMLIANETDIATGDLTSIAVANSQNRNLLHIFPTSQHMSMNFVASNESLERLGVGKDDPLEAKLEALGKMRIGITGPNAPTDIYTRFLLDQGGYDPKDVEIIALSNAGNLMAALKSGQIDGFMLTPPSPNQPELEGYGTVLIKSSAGEVPELANYPYQGITVRKAWAEANPEVASRFVKALLEASEFIKNQPEEATVHLKAYFEEMADESIEAGMADMIPALPTDGLMTEDFVQHYLELNKELGILELEELPSSADGELWTNDYVLQAAE</sequence>
<dbReference type="RefSeq" id="WP_213412743.1">
    <property type="nucleotide sequence ID" value="NZ_BOVK01000037.1"/>
</dbReference>
<dbReference type="EMBL" id="BOVK01000037">
    <property type="protein sequence ID" value="GIQ69956.1"/>
    <property type="molecule type" value="Genomic_DNA"/>
</dbReference>
<dbReference type="Pfam" id="PF13379">
    <property type="entry name" value="NMT1_2"/>
    <property type="match status" value="1"/>
</dbReference>
<evidence type="ECO:0000313" key="7">
    <source>
        <dbReference type="Proteomes" id="UP000677918"/>
    </source>
</evidence>
<proteinExistence type="inferred from homology"/>
<evidence type="ECO:0000256" key="2">
    <source>
        <dbReference type="ARBA" id="ARBA00010742"/>
    </source>
</evidence>
<keyword evidence="7" id="KW-1185">Reference proteome</keyword>
<dbReference type="Proteomes" id="UP000677918">
    <property type="component" value="Unassembled WGS sequence"/>
</dbReference>
<feature type="signal peptide" evidence="5">
    <location>
        <begin position="1"/>
        <end position="21"/>
    </location>
</feature>
<feature type="compositionally biased region" description="Low complexity" evidence="4">
    <location>
        <begin position="28"/>
        <end position="38"/>
    </location>
</feature>
<accession>A0A8J4H5C1</accession>
<keyword evidence="3 5" id="KW-0732">Signal</keyword>
<comment type="subcellular location">
    <subcellularLocation>
        <location evidence="1">Periplasm</location>
    </subcellularLocation>
</comment>
<dbReference type="Gene3D" id="3.40.190.10">
    <property type="entry name" value="Periplasmic binding protein-like II"/>
    <property type="match status" value="2"/>
</dbReference>
<reference evidence="6" key="1">
    <citation type="submission" date="2021-04" db="EMBL/GenBank/DDBJ databases">
        <title>Draft genome sequence of Xylanibacillus composti strain K13.</title>
        <authorList>
            <person name="Uke A."/>
            <person name="Chhe C."/>
            <person name="Baramee S."/>
            <person name="Kosugi A."/>
        </authorList>
    </citation>
    <scope>NUCLEOTIDE SEQUENCE</scope>
    <source>
        <strain evidence="6">K13</strain>
    </source>
</reference>
<evidence type="ECO:0000256" key="4">
    <source>
        <dbReference type="SAM" id="MobiDB-lite"/>
    </source>
</evidence>
<evidence type="ECO:0000313" key="6">
    <source>
        <dbReference type="EMBL" id="GIQ69956.1"/>
    </source>
</evidence>
<evidence type="ECO:0000256" key="3">
    <source>
        <dbReference type="ARBA" id="ARBA00022729"/>
    </source>
</evidence>
<dbReference type="PANTHER" id="PTHR30024:SF47">
    <property type="entry name" value="TAURINE-BINDING PERIPLASMIC PROTEIN"/>
    <property type="match status" value="1"/>
</dbReference>
<feature type="chain" id="PRO_5038984576" evidence="5">
    <location>
        <begin position="22"/>
        <end position="367"/>
    </location>
</feature>
<evidence type="ECO:0000256" key="5">
    <source>
        <dbReference type="SAM" id="SignalP"/>
    </source>
</evidence>
<organism evidence="6 7">
    <name type="scientific">Xylanibacillus composti</name>
    <dbReference type="NCBI Taxonomy" id="1572762"/>
    <lineage>
        <taxon>Bacteria</taxon>
        <taxon>Bacillati</taxon>
        <taxon>Bacillota</taxon>
        <taxon>Bacilli</taxon>
        <taxon>Bacillales</taxon>
        <taxon>Paenibacillaceae</taxon>
        <taxon>Xylanibacillus</taxon>
    </lineage>
</organism>
<protein>
    <submittedName>
        <fullName evidence="6">ABC transporter substrate-binding protein</fullName>
    </submittedName>
</protein>
<dbReference type="AlphaFoldDB" id="A0A8J4H5C1"/>
<comment type="caution">
    <text evidence="6">The sequence shown here is derived from an EMBL/GenBank/DDBJ whole genome shotgun (WGS) entry which is preliminary data.</text>
</comment>
<comment type="similarity">
    <text evidence="2">Belongs to the bacterial solute-binding protein SsuA/TauA family.</text>
</comment>
<dbReference type="PROSITE" id="PS51257">
    <property type="entry name" value="PROKAR_LIPOPROTEIN"/>
    <property type="match status" value="1"/>
</dbReference>
<dbReference type="SUPFAM" id="SSF53850">
    <property type="entry name" value="Periplasmic binding protein-like II"/>
    <property type="match status" value="1"/>
</dbReference>
<dbReference type="GO" id="GO:0042597">
    <property type="term" value="C:periplasmic space"/>
    <property type="evidence" value="ECO:0007669"/>
    <property type="project" value="UniProtKB-SubCell"/>
</dbReference>